<evidence type="ECO:0000313" key="10">
    <source>
        <dbReference type="Proteomes" id="UP000250241"/>
    </source>
</evidence>
<comment type="similarity">
    <text evidence="2 8">Belongs to the pantothenate synthetase family.</text>
</comment>
<feature type="active site" description="Proton donor" evidence="8">
    <location>
        <position position="66"/>
    </location>
</feature>
<dbReference type="KEGG" id="raj:RA11412_0715"/>
<dbReference type="AlphaFoldDB" id="A0A2Z5QXQ2"/>
<name>A0A2Z5QXQ2_9MICC</name>
<dbReference type="GO" id="GO:0015940">
    <property type="term" value="P:pantothenate biosynthetic process"/>
    <property type="evidence" value="ECO:0007669"/>
    <property type="project" value="UniProtKB-UniRule"/>
</dbReference>
<comment type="catalytic activity">
    <reaction evidence="7 8">
        <text>(R)-pantoate + beta-alanine + ATP = (R)-pantothenate + AMP + diphosphate + H(+)</text>
        <dbReference type="Rhea" id="RHEA:10912"/>
        <dbReference type="ChEBI" id="CHEBI:15378"/>
        <dbReference type="ChEBI" id="CHEBI:15980"/>
        <dbReference type="ChEBI" id="CHEBI:29032"/>
        <dbReference type="ChEBI" id="CHEBI:30616"/>
        <dbReference type="ChEBI" id="CHEBI:33019"/>
        <dbReference type="ChEBI" id="CHEBI:57966"/>
        <dbReference type="ChEBI" id="CHEBI:456215"/>
        <dbReference type="EC" id="6.3.2.1"/>
    </reaction>
</comment>
<keyword evidence="4 8" id="KW-0566">Pantothenate biosynthesis</keyword>
<dbReference type="GO" id="GO:0004592">
    <property type="term" value="F:pantoate-beta-alanine ligase activity"/>
    <property type="evidence" value="ECO:0007669"/>
    <property type="project" value="UniProtKB-UniRule"/>
</dbReference>
<comment type="miscellaneous">
    <text evidence="8">The reaction proceeds by a bi uni uni bi ping pong mechanism.</text>
</comment>
<keyword evidence="10" id="KW-1185">Reference proteome</keyword>
<dbReference type="InterPro" id="IPR042176">
    <property type="entry name" value="Pantoate_ligase_C"/>
</dbReference>
<dbReference type="HAMAP" id="MF_00158">
    <property type="entry name" value="PanC"/>
    <property type="match status" value="1"/>
</dbReference>
<feature type="binding site" evidence="8">
    <location>
        <position position="212"/>
    </location>
    <ligand>
        <name>ATP</name>
        <dbReference type="ChEBI" id="CHEBI:30616"/>
    </ligand>
</feature>
<evidence type="ECO:0000313" key="9">
    <source>
        <dbReference type="EMBL" id="BAV87014.1"/>
    </source>
</evidence>
<dbReference type="EC" id="6.3.2.1" evidence="8"/>
<dbReference type="SUPFAM" id="SSF52374">
    <property type="entry name" value="Nucleotidylyl transferase"/>
    <property type="match status" value="1"/>
</dbReference>
<comment type="subunit">
    <text evidence="8">Homodimer.</text>
</comment>
<dbReference type="Gene3D" id="3.40.50.620">
    <property type="entry name" value="HUPs"/>
    <property type="match status" value="1"/>
</dbReference>
<dbReference type="GO" id="GO:0005524">
    <property type="term" value="F:ATP binding"/>
    <property type="evidence" value="ECO:0007669"/>
    <property type="project" value="UniProtKB-KW"/>
</dbReference>
<evidence type="ECO:0000256" key="4">
    <source>
        <dbReference type="ARBA" id="ARBA00022655"/>
    </source>
</evidence>
<dbReference type="PANTHER" id="PTHR21299:SF1">
    <property type="entry name" value="PANTOATE--BETA-ALANINE LIGASE"/>
    <property type="match status" value="1"/>
</dbReference>
<keyword evidence="5 8" id="KW-0547">Nucleotide-binding</keyword>
<accession>A0A2Z5QXQ2</accession>
<evidence type="ECO:0000256" key="1">
    <source>
        <dbReference type="ARBA" id="ARBA00004990"/>
    </source>
</evidence>
<evidence type="ECO:0000256" key="8">
    <source>
        <dbReference type="HAMAP-Rule" id="MF_00158"/>
    </source>
</evidence>
<keyword evidence="8" id="KW-0963">Cytoplasm</keyword>
<feature type="binding site" evidence="8">
    <location>
        <position position="189"/>
    </location>
    <ligand>
        <name>(R)-pantoate</name>
        <dbReference type="ChEBI" id="CHEBI:15980"/>
    </ligand>
</feature>
<sequence length="315" mass="34679">MTEITKPLVVKTIAEFRAAIAEALVAAQEKLDAQARAAAAENGTVVEYTDASLGYVPTMGALHHGHANLMRRAREQNEVVAISVFVNPLQFGPDEDYEKYPRTLEADVELAARVGVDIVFAPEVEEMYPDGEPLVRISSGELGSRFEGATRPGHFDGVLTVVNKFFNIIGSATGGHRVNAYFGQKDAQQFLLVQRMVRDFNHDVTLRAVAIVREDNGLALSSRNEFLSDDEREAALVISRTLALLREHSLNRGFEGIDLDGARERINATPGVRLDYLELVDPNNFNAPTSESERVLALVAAYVGQTRLIDNMDLR</sequence>
<dbReference type="GO" id="GO:0005829">
    <property type="term" value="C:cytosol"/>
    <property type="evidence" value="ECO:0007669"/>
    <property type="project" value="TreeGrafter"/>
</dbReference>
<gene>
    <name evidence="8" type="primary">panC</name>
    <name evidence="9" type="ORF">RA11412_0715</name>
</gene>
<reference evidence="9 10" key="1">
    <citation type="submission" date="2016-10" db="EMBL/GenBank/DDBJ databases">
        <title>Genome sequence of Rothia aeria strain JCM11412.</title>
        <authorList>
            <person name="Nambu T."/>
        </authorList>
    </citation>
    <scope>NUCLEOTIDE SEQUENCE [LARGE SCALE GENOMIC DNA]</scope>
    <source>
        <strain evidence="9 10">JCM 11412</strain>
    </source>
</reference>
<comment type="pathway">
    <text evidence="1 8">Cofactor biosynthesis; (R)-pantothenate biosynthesis; (R)-pantothenate from (R)-pantoate and beta-alanine: step 1/1.</text>
</comment>
<dbReference type="Proteomes" id="UP000250241">
    <property type="component" value="Chromosome"/>
</dbReference>
<feature type="binding site" evidence="8">
    <location>
        <position position="90"/>
    </location>
    <ligand>
        <name>beta-alanine</name>
        <dbReference type="ChEBI" id="CHEBI:57966"/>
    </ligand>
</feature>
<feature type="binding site" evidence="8">
    <location>
        <begin position="220"/>
        <end position="223"/>
    </location>
    <ligand>
        <name>ATP</name>
        <dbReference type="ChEBI" id="CHEBI:30616"/>
    </ligand>
</feature>
<dbReference type="UniPathway" id="UPA00028">
    <property type="reaction ID" value="UER00005"/>
</dbReference>
<keyword evidence="3 8" id="KW-0436">Ligase</keyword>
<proteinExistence type="inferred from homology"/>
<evidence type="ECO:0000256" key="5">
    <source>
        <dbReference type="ARBA" id="ARBA00022741"/>
    </source>
</evidence>
<comment type="function">
    <text evidence="8">Catalyzes the condensation of pantoate with beta-alanine in an ATP-dependent reaction via a pantoyl-adenylate intermediate.</text>
</comment>
<keyword evidence="6 8" id="KW-0067">ATP-binding</keyword>
<dbReference type="Pfam" id="PF02569">
    <property type="entry name" value="Pantoate_ligase"/>
    <property type="match status" value="1"/>
</dbReference>
<dbReference type="RefSeq" id="WP_128087374.1">
    <property type="nucleotide sequence ID" value="NZ_CBDEQU010000082.1"/>
</dbReference>
<evidence type="ECO:0000256" key="6">
    <source>
        <dbReference type="ARBA" id="ARBA00022840"/>
    </source>
</evidence>
<dbReference type="GeneID" id="93861652"/>
<feature type="binding site" evidence="8">
    <location>
        <begin position="183"/>
        <end position="186"/>
    </location>
    <ligand>
        <name>ATP</name>
        <dbReference type="ChEBI" id="CHEBI:30616"/>
    </ligand>
</feature>
<organism evidence="9 10">
    <name type="scientific">Rothia aeria</name>
    <dbReference type="NCBI Taxonomy" id="172042"/>
    <lineage>
        <taxon>Bacteria</taxon>
        <taxon>Bacillati</taxon>
        <taxon>Actinomycetota</taxon>
        <taxon>Actinomycetes</taxon>
        <taxon>Micrococcales</taxon>
        <taxon>Micrococcaceae</taxon>
        <taxon>Rothia</taxon>
    </lineage>
</organism>
<dbReference type="InterPro" id="IPR014729">
    <property type="entry name" value="Rossmann-like_a/b/a_fold"/>
</dbReference>
<feature type="binding site" evidence="8">
    <location>
        <position position="90"/>
    </location>
    <ligand>
        <name>(R)-pantoate</name>
        <dbReference type="ChEBI" id="CHEBI:15980"/>
    </ligand>
</feature>
<dbReference type="Gene3D" id="3.30.1300.10">
    <property type="entry name" value="Pantoate-beta-alanine ligase, C-terminal domain"/>
    <property type="match status" value="1"/>
</dbReference>
<dbReference type="InterPro" id="IPR003721">
    <property type="entry name" value="Pantoate_ligase"/>
</dbReference>
<protein>
    <recommendedName>
        <fullName evidence="8">Pantothenate synthetase</fullName>
        <shortName evidence="8">PS</shortName>
        <ecNumber evidence="8">6.3.2.1</ecNumber>
    </recommendedName>
    <alternativeName>
        <fullName evidence="8">Pantoate--beta-alanine ligase</fullName>
    </alternativeName>
    <alternativeName>
        <fullName evidence="8">Pantoate-activating enzyme</fullName>
    </alternativeName>
</protein>
<comment type="subcellular location">
    <subcellularLocation>
        <location evidence="8">Cytoplasm</location>
    </subcellularLocation>
</comment>
<dbReference type="CDD" id="cd00560">
    <property type="entry name" value="PanC"/>
    <property type="match status" value="1"/>
</dbReference>
<feature type="binding site" evidence="8">
    <location>
        <begin position="59"/>
        <end position="66"/>
    </location>
    <ligand>
        <name>ATP</name>
        <dbReference type="ChEBI" id="CHEBI:30616"/>
    </ligand>
</feature>
<evidence type="ECO:0000256" key="3">
    <source>
        <dbReference type="ARBA" id="ARBA00022598"/>
    </source>
</evidence>
<dbReference type="NCBIfam" id="TIGR00018">
    <property type="entry name" value="panC"/>
    <property type="match status" value="1"/>
</dbReference>
<dbReference type="EMBL" id="AP017895">
    <property type="protein sequence ID" value="BAV87014.1"/>
    <property type="molecule type" value="Genomic_DNA"/>
</dbReference>
<dbReference type="PANTHER" id="PTHR21299">
    <property type="entry name" value="CYTIDYLATE KINASE/PANTOATE-BETA-ALANINE LIGASE"/>
    <property type="match status" value="1"/>
</dbReference>
<evidence type="ECO:0000256" key="2">
    <source>
        <dbReference type="ARBA" id="ARBA00009256"/>
    </source>
</evidence>
<evidence type="ECO:0000256" key="7">
    <source>
        <dbReference type="ARBA" id="ARBA00048258"/>
    </source>
</evidence>